<dbReference type="AlphaFoldDB" id="A0A418Q505"/>
<keyword evidence="3" id="KW-0472">Membrane</keyword>
<keyword evidence="4" id="KW-0121">Carboxypeptidase</keyword>
<dbReference type="SUPFAM" id="SSF56601">
    <property type="entry name" value="beta-lactamase/transpeptidase-like"/>
    <property type="match status" value="1"/>
</dbReference>
<keyword evidence="2 4" id="KW-0378">Hydrolase</keyword>
<sequence>MSPSLASVSEVSKSVKKAQPKKPKRLKRWLLTIAVFLVIAAVVIVAALWLAGRNTYKVQPAPSVAEATPALRGPNDTGTVPDVEAAVAQAAANPALGNLAAQVTDLVSNTVVWNKSENQPMVPASSTKVLTAGAALLTLPNDQREVTTVTETKPGTLVLSSTGDVTLATEPGKGFFTDPATISDLAGQVKKSLGDQKVSEIIVDNSVRSKDVFNSTWDPQDIDGGNVADLDAVMLNAGRLDPSDPYSPRSHSPGEDVGEALASALGATGATVTLSDSAQDTQQGGNKILGTVKSAPLDVRLRDMMIHSDNLLAESIGRDVAAAMGKPTTFAGAAEATLEALKNNGYPTENVTLKDNSGMSKDNRLTAIALNGVPAGEKTREILDLLPVSSAEGTLANRYGSGSGAEAAAGWVRAKTGTLSGVSALVGTIMTADGRPLTFAFLSNGSEVDAARTALDQLAASLRNAKSGAPATN</sequence>
<dbReference type="Pfam" id="PF02113">
    <property type="entry name" value="Peptidase_S13"/>
    <property type="match status" value="2"/>
</dbReference>
<name>A0A418Q505_9CORY</name>
<organism evidence="4 5">
    <name type="scientific">Corynebacterium falsenii</name>
    <dbReference type="NCBI Taxonomy" id="108486"/>
    <lineage>
        <taxon>Bacteria</taxon>
        <taxon>Bacillati</taxon>
        <taxon>Actinomycetota</taxon>
        <taxon>Actinomycetes</taxon>
        <taxon>Mycobacteriales</taxon>
        <taxon>Corynebacteriaceae</taxon>
        <taxon>Corynebacterium</taxon>
    </lineage>
</organism>
<evidence type="ECO:0000256" key="1">
    <source>
        <dbReference type="ARBA" id="ARBA00006096"/>
    </source>
</evidence>
<dbReference type="EMBL" id="QXJK01000014">
    <property type="protein sequence ID" value="RIX33558.1"/>
    <property type="molecule type" value="Genomic_DNA"/>
</dbReference>
<comment type="similarity">
    <text evidence="1">Belongs to the peptidase S13 family.</text>
</comment>
<dbReference type="InterPro" id="IPR012338">
    <property type="entry name" value="Beta-lactam/transpept-like"/>
</dbReference>
<evidence type="ECO:0000256" key="3">
    <source>
        <dbReference type="SAM" id="Phobius"/>
    </source>
</evidence>
<dbReference type="GO" id="GO:0009002">
    <property type="term" value="F:serine-type D-Ala-D-Ala carboxypeptidase activity"/>
    <property type="evidence" value="ECO:0007669"/>
    <property type="project" value="UniProtKB-EC"/>
</dbReference>
<dbReference type="STRING" id="1451189.CFAL_01695"/>
<dbReference type="PANTHER" id="PTHR30023">
    <property type="entry name" value="D-ALANYL-D-ALANINE CARBOXYPEPTIDASE"/>
    <property type="match status" value="1"/>
</dbReference>
<dbReference type="PANTHER" id="PTHR30023:SF0">
    <property type="entry name" value="PENICILLIN-SENSITIVE CARBOXYPEPTIDASE A"/>
    <property type="match status" value="1"/>
</dbReference>
<protein>
    <submittedName>
        <fullName evidence="4">D-alanyl-D-alanine carboxypeptidase/D-alanyl-D-alanine-endopeptidase</fullName>
        <ecNumber evidence="4">3.4.16.4</ecNumber>
    </submittedName>
</protein>
<gene>
    <name evidence="4" type="primary">dacB</name>
    <name evidence="4" type="ORF">D3M95_09995</name>
</gene>
<keyword evidence="3" id="KW-0812">Transmembrane</keyword>
<evidence type="ECO:0000313" key="4">
    <source>
        <dbReference type="EMBL" id="RIX33558.1"/>
    </source>
</evidence>
<keyword evidence="3" id="KW-1133">Transmembrane helix</keyword>
<dbReference type="PRINTS" id="PR00922">
    <property type="entry name" value="DADACBPTASE3"/>
</dbReference>
<dbReference type="EC" id="3.4.16.4" evidence="4"/>
<evidence type="ECO:0000313" key="5">
    <source>
        <dbReference type="Proteomes" id="UP000285278"/>
    </source>
</evidence>
<dbReference type="InterPro" id="IPR000667">
    <property type="entry name" value="Peptidase_S13"/>
</dbReference>
<dbReference type="OrthoDB" id="56883at2"/>
<evidence type="ECO:0000256" key="2">
    <source>
        <dbReference type="ARBA" id="ARBA00022801"/>
    </source>
</evidence>
<dbReference type="Proteomes" id="UP000285278">
    <property type="component" value="Unassembled WGS sequence"/>
</dbReference>
<dbReference type="GO" id="GO:0006508">
    <property type="term" value="P:proteolysis"/>
    <property type="evidence" value="ECO:0007669"/>
    <property type="project" value="InterPro"/>
</dbReference>
<keyword evidence="5" id="KW-1185">Reference proteome</keyword>
<feature type="transmembrane region" description="Helical" evidence="3">
    <location>
        <begin position="29"/>
        <end position="51"/>
    </location>
</feature>
<dbReference type="Gene3D" id="3.40.710.10">
    <property type="entry name" value="DD-peptidase/beta-lactamase superfamily"/>
    <property type="match status" value="2"/>
</dbReference>
<dbReference type="GO" id="GO:0000270">
    <property type="term" value="P:peptidoglycan metabolic process"/>
    <property type="evidence" value="ECO:0007669"/>
    <property type="project" value="TreeGrafter"/>
</dbReference>
<keyword evidence="4" id="KW-0645">Protease</keyword>
<accession>A0A418Q505</accession>
<comment type="caution">
    <text evidence="4">The sequence shown here is derived from an EMBL/GenBank/DDBJ whole genome shotgun (WGS) entry which is preliminary data.</text>
</comment>
<reference evidence="4 5" key="1">
    <citation type="submission" date="2018-09" db="EMBL/GenBank/DDBJ databases">
        <title>Optimization and identification of Corynebacterium falsenii FN1-14 from fish paste.</title>
        <authorList>
            <person name="Daroonpunt R."/>
            <person name="Tanasupawat S."/>
        </authorList>
    </citation>
    <scope>NUCLEOTIDE SEQUENCE [LARGE SCALE GENOMIC DNA]</scope>
    <source>
        <strain evidence="4 5">FN1-14</strain>
    </source>
</reference>
<proteinExistence type="inferred from homology"/>
<dbReference type="NCBIfam" id="TIGR00666">
    <property type="entry name" value="PBP4"/>
    <property type="match status" value="1"/>
</dbReference>